<protein>
    <submittedName>
        <fullName evidence="1">Uncharacterized protein</fullName>
    </submittedName>
</protein>
<dbReference type="EMBL" id="JH598226">
    <property type="status" value="NOT_ANNOTATED_CDS"/>
    <property type="molecule type" value="Genomic_DNA"/>
</dbReference>
<dbReference type="InParanoid" id="M4BGA5"/>
<organism evidence="1 2">
    <name type="scientific">Hyaloperonospora arabidopsidis (strain Emoy2)</name>
    <name type="common">Downy mildew agent</name>
    <name type="synonym">Peronospora arabidopsidis</name>
    <dbReference type="NCBI Taxonomy" id="559515"/>
    <lineage>
        <taxon>Eukaryota</taxon>
        <taxon>Sar</taxon>
        <taxon>Stramenopiles</taxon>
        <taxon>Oomycota</taxon>
        <taxon>Peronosporomycetes</taxon>
        <taxon>Peronosporales</taxon>
        <taxon>Peronosporaceae</taxon>
        <taxon>Hyaloperonospora</taxon>
    </lineage>
</organism>
<reference evidence="1" key="2">
    <citation type="submission" date="2015-06" db="UniProtKB">
        <authorList>
            <consortium name="EnsemblProtists"/>
        </authorList>
    </citation>
    <scope>IDENTIFICATION</scope>
    <source>
        <strain evidence="1">Emoy2</strain>
    </source>
</reference>
<dbReference type="EnsemblProtists" id="HpaT805326">
    <property type="protein sequence ID" value="HpaP805326"/>
    <property type="gene ID" value="HpaG805326"/>
</dbReference>
<dbReference type="VEuPathDB" id="FungiDB:HpaG805326"/>
<reference evidence="2" key="1">
    <citation type="journal article" date="2010" name="Science">
        <title>Signatures of adaptation to obligate biotrophy in the Hyaloperonospora arabidopsidis genome.</title>
        <authorList>
            <person name="Baxter L."/>
            <person name="Tripathy S."/>
            <person name="Ishaque N."/>
            <person name="Boot N."/>
            <person name="Cabral A."/>
            <person name="Kemen E."/>
            <person name="Thines M."/>
            <person name="Ah-Fong A."/>
            <person name="Anderson R."/>
            <person name="Badejoko W."/>
            <person name="Bittner-Eddy P."/>
            <person name="Boore J.L."/>
            <person name="Chibucos M.C."/>
            <person name="Coates M."/>
            <person name="Dehal P."/>
            <person name="Delehaunty K."/>
            <person name="Dong S."/>
            <person name="Downton P."/>
            <person name="Dumas B."/>
            <person name="Fabro G."/>
            <person name="Fronick C."/>
            <person name="Fuerstenberg S.I."/>
            <person name="Fulton L."/>
            <person name="Gaulin E."/>
            <person name="Govers F."/>
            <person name="Hughes L."/>
            <person name="Humphray S."/>
            <person name="Jiang R.H."/>
            <person name="Judelson H."/>
            <person name="Kamoun S."/>
            <person name="Kyung K."/>
            <person name="Meijer H."/>
            <person name="Minx P."/>
            <person name="Morris P."/>
            <person name="Nelson J."/>
            <person name="Phuntumart V."/>
            <person name="Qutob D."/>
            <person name="Rehmany A."/>
            <person name="Rougon-Cardoso A."/>
            <person name="Ryden P."/>
            <person name="Torto-Alalibo T."/>
            <person name="Studholme D."/>
            <person name="Wang Y."/>
            <person name="Win J."/>
            <person name="Wood J."/>
            <person name="Clifton S.W."/>
            <person name="Rogers J."/>
            <person name="Van den Ackerveken G."/>
            <person name="Jones J.D."/>
            <person name="McDowell J.M."/>
            <person name="Beynon J."/>
            <person name="Tyler B.M."/>
        </authorList>
    </citation>
    <scope>NUCLEOTIDE SEQUENCE [LARGE SCALE GENOMIC DNA]</scope>
    <source>
        <strain evidence="2">Emoy2</strain>
    </source>
</reference>
<accession>M4BGA5</accession>
<sequence>MLVMVDDRCGHYGLSLGRSDIFGAALEHPKQQPHAQIVMEFTVLTTLADHASALAQDHKCRPLGLLKHGQVACACDSSKH</sequence>
<proteinExistence type="predicted"/>
<name>M4BGA5_HYAAE</name>
<keyword evidence="2" id="KW-1185">Reference proteome</keyword>
<dbReference type="Proteomes" id="UP000011713">
    <property type="component" value="Unassembled WGS sequence"/>
</dbReference>
<evidence type="ECO:0000313" key="1">
    <source>
        <dbReference type="EnsemblProtists" id="HpaP805326"/>
    </source>
</evidence>
<dbReference type="HOGENOM" id="CLU_2594920_0_0_1"/>
<dbReference type="AlphaFoldDB" id="M4BGA5"/>
<evidence type="ECO:0000313" key="2">
    <source>
        <dbReference type="Proteomes" id="UP000011713"/>
    </source>
</evidence>